<proteinExistence type="predicted"/>
<keyword evidence="3" id="KW-1185">Reference proteome</keyword>
<dbReference type="AlphaFoldDB" id="A0A835T9B9"/>
<feature type="region of interest" description="Disordered" evidence="1">
    <location>
        <begin position="109"/>
        <end position="128"/>
    </location>
</feature>
<feature type="compositionally biased region" description="Polar residues" evidence="1">
    <location>
        <begin position="112"/>
        <end position="128"/>
    </location>
</feature>
<dbReference type="EMBL" id="JAEHOD010000050">
    <property type="protein sequence ID" value="KAG2436174.1"/>
    <property type="molecule type" value="Genomic_DNA"/>
</dbReference>
<dbReference type="Proteomes" id="UP000613740">
    <property type="component" value="Unassembled WGS sequence"/>
</dbReference>
<protein>
    <submittedName>
        <fullName evidence="2">Uncharacterized protein</fullName>
    </submittedName>
</protein>
<sequence>MHSLAPAHGGHRAHLAAGPRMSVNGRTSFSGNSPAAAAAAAYASARQLPVAILAVMDPSLEDRLAATPHRTLTARLVSASGSGAAPLPEPLAEQSGTAAGAGTVASTAKASLMTSLPSGGNTGSRRTL</sequence>
<feature type="region of interest" description="Disordered" evidence="1">
    <location>
        <begin position="80"/>
        <end position="103"/>
    </location>
</feature>
<evidence type="ECO:0000313" key="2">
    <source>
        <dbReference type="EMBL" id="KAG2436174.1"/>
    </source>
</evidence>
<gene>
    <name evidence="2" type="ORF">HYH02_011677</name>
</gene>
<evidence type="ECO:0000256" key="1">
    <source>
        <dbReference type="SAM" id="MobiDB-lite"/>
    </source>
</evidence>
<evidence type="ECO:0000313" key="3">
    <source>
        <dbReference type="Proteomes" id="UP000613740"/>
    </source>
</evidence>
<reference evidence="2" key="1">
    <citation type="journal article" date="2020" name="bioRxiv">
        <title>Comparative genomics of Chlamydomonas.</title>
        <authorList>
            <person name="Craig R.J."/>
            <person name="Hasan A.R."/>
            <person name="Ness R.W."/>
            <person name="Keightley P.D."/>
        </authorList>
    </citation>
    <scope>NUCLEOTIDE SEQUENCE</scope>
    <source>
        <strain evidence="2">CCAP 11/173</strain>
    </source>
</reference>
<name>A0A835T9B9_9CHLO</name>
<accession>A0A835T9B9</accession>
<comment type="caution">
    <text evidence="2">The sequence shown here is derived from an EMBL/GenBank/DDBJ whole genome shotgun (WGS) entry which is preliminary data.</text>
</comment>
<organism evidence="2 3">
    <name type="scientific">Chlamydomonas schloesseri</name>
    <dbReference type="NCBI Taxonomy" id="2026947"/>
    <lineage>
        <taxon>Eukaryota</taxon>
        <taxon>Viridiplantae</taxon>
        <taxon>Chlorophyta</taxon>
        <taxon>core chlorophytes</taxon>
        <taxon>Chlorophyceae</taxon>
        <taxon>CS clade</taxon>
        <taxon>Chlamydomonadales</taxon>
        <taxon>Chlamydomonadaceae</taxon>
        <taxon>Chlamydomonas</taxon>
    </lineage>
</organism>